<organism evidence="2 3">
    <name type="scientific">Streptomyces bauhiniae</name>
    <dbReference type="NCBI Taxonomy" id="2340725"/>
    <lineage>
        <taxon>Bacteria</taxon>
        <taxon>Bacillati</taxon>
        <taxon>Actinomycetota</taxon>
        <taxon>Actinomycetes</taxon>
        <taxon>Kitasatosporales</taxon>
        <taxon>Streptomycetaceae</taxon>
        <taxon>Streptomyces</taxon>
    </lineage>
</organism>
<dbReference type="CDD" id="cd06260">
    <property type="entry name" value="DUF820-like"/>
    <property type="match status" value="1"/>
</dbReference>
<sequence>MAGIGTPTTLDDWFARLEAMPVPEGYKAEIIEGTVQLTSRRESQWEITADLYEQLRTRHPRARLKSGARLDLPGPMNSYAPDLMLVAEEAEKDGRGLWRCADVQFAAEVLPLDTVDPAPGPKQAAYASAKVPLYLVVDPRQGKSHVYSKPKDDEYMVRETVAFGTDLRLTGTAIDLILKTHDFPRD</sequence>
<dbReference type="InterPro" id="IPR011335">
    <property type="entry name" value="Restrct_endonuc-II-like"/>
</dbReference>
<dbReference type="PANTHER" id="PTHR35400:SF3">
    <property type="entry name" value="SLL1072 PROTEIN"/>
    <property type="match status" value="1"/>
</dbReference>
<evidence type="ECO:0000313" key="3">
    <source>
        <dbReference type="Proteomes" id="UP000298159"/>
    </source>
</evidence>
<dbReference type="Gene3D" id="3.90.1570.10">
    <property type="entry name" value="tt1808, chain A"/>
    <property type="match status" value="1"/>
</dbReference>
<keyword evidence="3" id="KW-1185">Reference proteome</keyword>
<dbReference type="InterPro" id="IPR012296">
    <property type="entry name" value="Nuclease_put_TT1808"/>
</dbReference>
<accession>A0A4Z1CXI8</accession>
<keyword evidence="2" id="KW-0255">Endonuclease</keyword>
<dbReference type="AlphaFoldDB" id="A0A4Z1CXI8"/>
<dbReference type="RefSeq" id="WP_135787783.1">
    <property type="nucleotide sequence ID" value="NZ_SRRT01000007.1"/>
</dbReference>
<keyword evidence="2" id="KW-0378">Hydrolase</keyword>
<reference evidence="2 3" key="1">
    <citation type="submission" date="2019-04" db="EMBL/GenBank/DDBJ databases">
        <title>Streptomyces sp. nov. Bv016 isolated from bark of Buahinia variegata.</title>
        <authorList>
            <person name="Kanchanasin P."/>
            <person name="Tanasupawat S."/>
            <person name="Yuki M."/>
            <person name="Kudo T."/>
        </authorList>
    </citation>
    <scope>NUCLEOTIDE SEQUENCE [LARGE SCALE GENOMIC DNA]</scope>
    <source>
        <strain evidence="2 3">Bv016</strain>
    </source>
</reference>
<dbReference type="SUPFAM" id="SSF52980">
    <property type="entry name" value="Restriction endonuclease-like"/>
    <property type="match status" value="1"/>
</dbReference>
<proteinExistence type="predicted"/>
<dbReference type="Pfam" id="PF05685">
    <property type="entry name" value="Uma2"/>
    <property type="match status" value="1"/>
</dbReference>
<evidence type="ECO:0000259" key="1">
    <source>
        <dbReference type="Pfam" id="PF05685"/>
    </source>
</evidence>
<protein>
    <submittedName>
        <fullName evidence="2">Uma2 family endonuclease</fullName>
    </submittedName>
</protein>
<name>A0A4Z1CXI8_9ACTN</name>
<dbReference type="EMBL" id="SRRT01000007">
    <property type="protein sequence ID" value="TGN73862.1"/>
    <property type="molecule type" value="Genomic_DNA"/>
</dbReference>
<gene>
    <name evidence="2" type="ORF">E5083_24040</name>
</gene>
<keyword evidence="2" id="KW-0540">Nuclease</keyword>
<comment type="caution">
    <text evidence="2">The sequence shown here is derived from an EMBL/GenBank/DDBJ whole genome shotgun (WGS) entry which is preliminary data.</text>
</comment>
<dbReference type="InterPro" id="IPR008538">
    <property type="entry name" value="Uma2"/>
</dbReference>
<dbReference type="PANTHER" id="PTHR35400">
    <property type="entry name" value="SLR1083 PROTEIN"/>
    <property type="match status" value="1"/>
</dbReference>
<dbReference type="GO" id="GO:0004519">
    <property type="term" value="F:endonuclease activity"/>
    <property type="evidence" value="ECO:0007669"/>
    <property type="project" value="UniProtKB-KW"/>
</dbReference>
<dbReference type="Proteomes" id="UP000298159">
    <property type="component" value="Unassembled WGS sequence"/>
</dbReference>
<feature type="domain" description="Putative restriction endonuclease" evidence="1">
    <location>
        <begin position="16"/>
        <end position="169"/>
    </location>
</feature>
<dbReference type="GeneID" id="95450652"/>
<evidence type="ECO:0000313" key="2">
    <source>
        <dbReference type="EMBL" id="TGN73862.1"/>
    </source>
</evidence>